<evidence type="ECO:0000313" key="1">
    <source>
        <dbReference type="EMBL" id="KAI6303973.1"/>
    </source>
</evidence>
<evidence type="ECO:0000313" key="2">
    <source>
        <dbReference type="Proteomes" id="UP001059893"/>
    </source>
</evidence>
<protein>
    <submittedName>
        <fullName evidence="1">Uncharacterized protein</fullName>
    </submittedName>
</protein>
<sequence>MHVLFWTFVSNDQASYHEAWAAVSLPARAHFYCTVTLLYSKPKKAMAIGMHGNINEPQATPGCPFPPMAALTAKIGILVWIEFVQPQYNQTFPDHC</sequence>
<reference evidence="1" key="1">
    <citation type="submission" date="2021-01" db="EMBL/GenBank/DDBJ databases">
        <title>Deciphering the adaptive evolutionary patterns associated with biogeogrpahic diversity in the finger millet blast pathogen Magnaporthe oryzae in Eastern Africa.</title>
        <authorList>
            <person name="Onyema G."/>
            <person name="Shittu T.A."/>
            <person name="Dodsworth S."/>
            <person name="Devilliers S."/>
            <person name="Muthumeenakshi S."/>
            <person name="Sreenivasaprasad S."/>
        </authorList>
    </citation>
    <scope>NUCLEOTIDE SEQUENCE</scope>
    <source>
        <strain evidence="1">D15/s37</strain>
    </source>
</reference>
<gene>
    <name evidence="1" type="ORF">MCOR33_000953</name>
</gene>
<dbReference type="Proteomes" id="UP001059893">
    <property type="component" value="Unassembled WGS sequence"/>
</dbReference>
<proteinExistence type="predicted"/>
<keyword evidence="2" id="KW-1185">Reference proteome</keyword>
<comment type="caution">
    <text evidence="1">The sequence shown here is derived from an EMBL/GenBank/DDBJ whole genome shotgun (WGS) entry which is preliminary data.</text>
</comment>
<organism evidence="1 2">
    <name type="scientific">Pyricularia grisea</name>
    <name type="common">Crabgrass-specific blast fungus</name>
    <name type="synonym">Magnaporthe grisea</name>
    <dbReference type="NCBI Taxonomy" id="148305"/>
    <lineage>
        <taxon>Eukaryota</taxon>
        <taxon>Fungi</taxon>
        <taxon>Dikarya</taxon>
        <taxon>Ascomycota</taxon>
        <taxon>Pezizomycotina</taxon>
        <taxon>Sordariomycetes</taxon>
        <taxon>Sordariomycetidae</taxon>
        <taxon>Magnaporthales</taxon>
        <taxon>Pyriculariaceae</taxon>
        <taxon>Pyricularia</taxon>
    </lineage>
</organism>
<accession>A0ABQ8NZC1</accession>
<name>A0ABQ8NZC1_PYRGI</name>
<dbReference type="EMBL" id="JABSND010000008">
    <property type="protein sequence ID" value="KAI6303973.1"/>
    <property type="molecule type" value="Genomic_DNA"/>
</dbReference>